<feature type="region of interest" description="Disordered" evidence="1">
    <location>
        <begin position="1"/>
        <end position="32"/>
    </location>
</feature>
<evidence type="ECO:0000313" key="3">
    <source>
        <dbReference type="Proteomes" id="UP001148018"/>
    </source>
</evidence>
<dbReference type="EMBL" id="JANIIK010000116">
    <property type="protein sequence ID" value="KAJ3588380.1"/>
    <property type="molecule type" value="Genomic_DNA"/>
</dbReference>
<accession>A0A9Q0DJY5</accession>
<keyword evidence="3" id="KW-1185">Reference proteome</keyword>
<comment type="caution">
    <text evidence="2">The sequence shown here is derived from an EMBL/GenBank/DDBJ whole genome shotgun (WGS) entry which is preliminary data.</text>
</comment>
<organism evidence="2 3">
    <name type="scientific">Muraenolepis orangiensis</name>
    <name type="common">Patagonian moray cod</name>
    <dbReference type="NCBI Taxonomy" id="630683"/>
    <lineage>
        <taxon>Eukaryota</taxon>
        <taxon>Metazoa</taxon>
        <taxon>Chordata</taxon>
        <taxon>Craniata</taxon>
        <taxon>Vertebrata</taxon>
        <taxon>Euteleostomi</taxon>
        <taxon>Actinopterygii</taxon>
        <taxon>Neopterygii</taxon>
        <taxon>Teleostei</taxon>
        <taxon>Neoteleostei</taxon>
        <taxon>Acanthomorphata</taxon>
        <taxon>Zeiogadaria</taxon>
        <taxon>Gadariae</taxon>
        <taxon>Gadiformes</taxon>
        <taxon>Muraenolepidoidei</taxon>
        <taxon>Muraenolepididae</taxon>
        <taxon>Muraenolepis</taxon>
    </lineage>
</organism>
<gene>
    <name evidence="2" type="ORF">NHX12_011973</name>
</gene>
<reference evidence="2" key="1">
    <citation type="submission" date="2022-07" db="EMBL/GenBank/DDBJ databases">
        <title>Chromosome-level genome of Muraenolepis orangiensis.</title>
        <authorList>
            <person name="Kim J."/>
        </authorList>
    </citation>
    <scope>NUCLEOTIDE SEQUENCE</scope>
    <source>
        <strain evidence="2">KU_S4_2022</strain>
        <tissue evidence="2">Muscle</tissue>
    </source>
</reference>
<dbReference type="AlphaFoldDB" id="A0A9Q0DJY5"/>
<dbReference type="Proteomes" id="UP001148018">
    <property type="component" value="Unassembled WGS sequence"/>
</dbReference>
<name>A0A9Q0DJY5_9TELE</name>
<evidence type="ECO:0000256" key="1">
    <source>
        <dbReference type="SAM" id="MobiDB-lite"/>
    </source>
</evidence>
<protein>
    <submittedName>
        <fullName evidence="2">Uncharacterized protein</fullName>
    </submittedName>
</protein>
<evidence type="ECO:0000313" key="2">
    <source>
        <dbReference type="EMBL" id="KAJ3588380.1"/>
    </source>
</evidence>
<proteinExistence type="predicted"/>
<sequence>MEEKTAPSPAWRSGHPSQLLITGPPPEPPGAGRFIRLLTLPSLPLDTGQPRLPPIKRHTAWTKAHGSILI</sequence>